<gene>
    <name evidence="1" type="ORF">O3W52_25655</name>
</gene>
<name>A0ABT4KNB5_9HYPH</name>
<reference evidence="1" key="1">
    <citation type="submission" date="2022-10" db="EMBL/GenBank/DDBJ databases">
        <title>Whole genome sequencing of three plant growth promoting bacteria isolated from Vachellia tortilis subsp. raddiana in Morocco.</title>
        <authorList>
            <person name="Hnini M."/>
            <person name="Zouagui R."/>
            <person name="Zouagui H."/>
            <person name="Chemao Elfihri M.-W."/>
            <person name="Ibrahimi A."/>
            <person name="Sbabou L."/>
            <person name="Aurag J."/>
        </authorList>
    </citation>
    <scope>NUCLEOTIDE SEQUENCE</scope>
    <source>
        <strain evidence="1">LMR678</strain>
    </source>
</reference>
<dbReference type="Proteomes" id="UP001079430">
    <property type="component" value="Unassembled WGS sequence"/>
</dbReference>
<dbReference type="RefSeq" id="WP_269285021.1">
    <property type="nucleotide sequence ID" value="NZ_JAPVOI010000005.1"/>
</dbReference>
<keyword evidence="2" id="KW-1185">Reference proteome</keyword>
<dbReference type="EMBL" id="JAPVOI010000005">
    <property type="protein sequence ID" value="MCZ4093270.1"/>
    <property type="molecule type" value="Genomic_DNA"/>
</dbReference>
<sequence>MTAPLPPTDLDSREPLLLEIPSGATLHRFYTAAYDPIFFDKSKLGRFNSPDGSFGVLSTAGNTAGAFAETFLRTPGRTLIDIDFMRRKAYVRLTVTRTLKLIRLAQDRRPWHMLDLAL</sequence>
<accession>A0ABT4KNB5</accession>
<evidence type="ECO:0000313" key="1">
    <source>
        <dbReference type="EMBL" id="MCZ4093270.1"/>
    </source>
</evidence>
<protein>
    <submittedName>
        <fullName evidence="1">Uncharacterized protein</fullName>
    </submittedName>
</protein>
<evidence type="ECO:0000313" key="2">
    <source>
        <dbReference type="Proteomes" id="UP001079430"/>
    </source>
</evidence>
<organism evidence="1 2">
    <name type="scientific">Sinorhizobium psoraleae</name>
    <dbReference type="NCBI Taxonomy" id="520838"/>
    <lineage>
        <taxon>Bacteria</taxon>
        <taxon>Pseudomonadati</taxon>
        <taxon>Pseudomonadota</taxon>
        <taxon>Alphaproteobacteria</taxon>
        <taxon>Hyphomicrobiales</taxon>
        <taxon>Rhizobiaceae</taxon>
        <taxon>Sinorhizobium/Ensifer group</taxon>
        <taxon>Sinorhizobium</taxon>
    </lineage>
</organism>
<comment type="caution">
    <text evidence="1">The sequence shown here is derived from an EMBL/GenBank/DDBJ whole genome shotgun (WGS) entry which is preliminary data.</text>
</comment>
<proteinExistence type="predicted"/>